<evidence type="ECO:0000256" key="5">
    <source>
        <dbReference type="ARBA" id="ARBA00023163"/>
    </source>
</evidence>
<accession>A0A2N6Q6Q9</accession>
<dbReference type="RefSeq" id="WP_102188065.1">
    <property type="nucleotide sequence ID" value="NZ_PNGI01000006.1"/>
</dbReference>
<dbReference type="NCBIfam" id="TIGR02937">
    <property type="entry name" value="sigma70-ECF"/>
    <property type="match status" value="1"/>
</dbReference>
<evidence type="ECO:0000256" key="2">
    <source>
        <dbReference type="ARBA" id="ARBA00023015"/>
    </source>
</evidence>
<sequence>MIDIQTFGKKVVALQSVLLKQASAMKPGNVDAQDLVQETLLKLWGMRERLETHPNLEALAIKTLKGIAIDHYRHRQLECEQRLQQPEQATDFTHECELNEELRMVRCVVQQLPPLQQQIFMLKEIEGYEAHEIQILCGCSPEALRQNLSRARRFVRKELLRISDEMGKKDVY</sequence>
<dbReference type="SUPFAM" id="SSF88946">
    <property type="entry name" value="Sigma2 domain of RNA polymerase sigma factors"/>
    <property type="match status" value="1"/>
</dbReference>
<dbReference type="InterPro" id="IPR013249">
    <property type="entry name" value="RNA_pol_sigma70_r4_t2"/>
</dbReference>
<feature type="domain" description="RNA polymerase sigma factor 70 region 4 type 2" evidence="7">
    <location>
        <begin position="103"/>
        <end position="154"/>
    </location>
</feature>
<dbReference type="InterPro" id="IPR036388">
    <property type="entry name" value="WH-like_DNA-bd_sf"/>
</dbReference>
<dbReference type="Gene3D" id="1.10.10.10">
    <property type="entry name" value="Winged helix-like DNA-binding domain superfamily/Winged helix DNA-binding domain"/>
    <property type="match status" value="1"/>
</dbReference>
<dbReference type="SUPFAM" id="SSF88659">
    <property type="entry name" value="Sigma3 and sigma4 domains of RNA polymerase sigma factors"/>
    <property type="match status" value="1"/>
</dbReference>
<keyword evidence="3" id="KW-0731">Sigma factor</keyword>
<feature type="domain" description="RNA polymerase sigma-70 region 2" evidence="6">
    <location>
        <begin position="14"/>
        <end position="76"/>
    </location>
</feature>
<dbReference type="GO" id="GO:0006352">
    <property type="term" value="P:DNA-templated transcription initiation"/>
    <property type="evidence" value="ECO:0007669"/>
    <property type="project" value="InterPro"/>
</dbReference>
<dbReference type="PANTHER" id="PTHR43133">
    <property type="entry name" value="RNA POLYMERASE ECF-TYPE SIGMA FACTO"/>
    <property type="match status" value="1"/>
</dbReference>
<dbReference type="InterPro" id="IPR013325">
    <property type="entry name" value="RNA_pol_sigma_r2"/>
</dbReference>
<comment type="similarity">
    <text evidence="1">Belongs to the sigma-70 factor family. ECF subfamily.</text>
</comment>
<dbReference type="InterPro" id="IPR014284">
    <property type="entry name" value="RNA_pol_sigma-70_dom"/>
</dbReference>
<dbReference type="AlphaFoldDB" id="A0A2N6Q6Q9"/>
<reference evidence="8 9" key="1">
    <citation type="submission" date="2017-09" db="EMBL/GenBank/DDBJ databases">
        <title>Bacterial strain isolated from the female urinary microbiota.</title>
        <authorList>
            <person name="Thomas-White K."/>
            <person name="Kumar N."/>
            <person name="Forster S."/>
            <person name="Putonti C."/>
            <person name="Lawley T."/>
            <person name="Wolfe A.J."/>
        </authorList>
    </citation>
    <scope>NUCLEOTIDE SEQUENCE [LARGE SCALE GENOMIC DNA]</scope>
    <source>
        <strain evidence="8 9">UMB0818</strain>
    </source>
</reference>
<dbReference type="GO" id="GO:0016987">
    <property type="term" value="F:sigma factor activity"/>
    <property type="evidence" value="ECO:0007669"/>
    <property type="project" value="UniProtKB-KW"/>
</dbReference>
<comment type="caution">
    <text evidence="8">The sequence shown here is derived from an EMBL/GenBank/DDBJ whole genome shotgun (WGS) entry which is preliminary data.</text>
</comment>
<evidence type="ECO:0000313" key="9">
    <source>
        <dbReference type="Proteomes" id="UP000235661"/>
    </source>
</evidence>
<protein>
    <submittedName>
        <fullName evidence="8">RNA polymerase subunit sigma-70</fullName>
    </submittedName>
</protein>
<gene>
    <name evidence="8" type="ORF">CJ232_04100</name>
</gene>
<evidence type="ECO:0000259" key="6">
    <source>
        <dbReference type="Pfam" id="PF04542"/>
    </source>
</evidence>
<evidence type="ECO:0000259" key="7">
    <source>
        <dbReference type="Pfam" id="PF08281"/>
    </source>
</evidence>
<dbReference type="InterPro" id="IPR039425">
    <property type="entry name" value="RNA_pol_sigma-70-like"/>
</dbReference>
<dbReference type="EMBL" id="PNGI01000006">
    <property type="protein sequence ID" value="PMC10690.1"/>
    <property type="molecule type" value="Genomic_DNA"/>
</dbReference>
<evidence type="ECO:0000256" key="1">
    <source>
        <dbReference type="ARBA" id="ARBA00010641"/>
    </source>
</evidence>
<proteinExistence type="inferred from homology"/>
<keyword evidence="2" id="KW-0805">Transcription regulation</keyword>
<dbReference type="InterPro" id="IPR013324">
    <property type="entry name" value="RNA_pol_sigma_r3/r4-like"/>
</dbReference>
<organism evidence="8 9">
    <name type="scientific">Hoylesella timonensis</name>
    <dbReference type="NCBI Taxonomy" id="386414"/>
    <lineage>
        <taxon>Bacteria</taxon>
        <taxon>Pseudomonadati</taxon>
        <taxon>Bacteroidota</taxon>
        <taxon>Bacteroidia</taxon>
        <taxon>Bacteroidales</taxon>
        <taxon>Prevotellaceae</taxon>
        <taxon>Hoylesella</taxon>
    </lineage>
</organism>
<dbReference type="InterPro" id="IPR007627">
    <property type="entry name" value="RNA_pol_sigma70_r2"/>
</dbReference>
<dbReference type="Gene3D" id="1.10.1740.10">
    <property type="match status" value="1"/>
</dbReference>
<evidence type="ECO:0000256" key="4">
    <source>
        <dbReference type="ARBA" id="ARBA00023125"/>
    </source>
</evidence>
<dbReference type="GO" id="GO:0003677">
    <property type="term" value="F:DNA binding"/>
    <property type="evidence" value="ECO:0007669"/>
    <property type="project" value="UniProtKB-KW"/>
</dbReference>
<dbReference type="STRING" id="1122992.GCA_000455445_01272"/>
<evidence type="ECO:0000256" key="3">
    <source>
        <dbReference type="ARBA" id="ARBA00023082"/>
    </source>
</evidence>
<name>A0A2N6Q6Q9_9BACT</name>
<dbReference type="PANTHER" id="PTHR43133:SF8">
    <property type="entry name" value="RNA POLYMERASE SIGMA FACTOR HI_1459-RELATED"/>
    <property type="match status" value="1"/>
</dbReference>
<keyword evidence="4" id="KW-0238">DNA-binding</keyword>
<dbReference type="Pfam" id="PF08281">
    <property type="entry name" value="Sigma70_r4_2"/>
    <property type="match status" value="1"/>
</dbReference>
<keyword evidence="5" id="KW-0804">Transcription</keyword>
<dbReference type="Pfam" id="PF04542">
    <property type="entry name" value="Sigma70_r2"/>
    <property type="match status" value="1"/>
</dbReference>
<evidence type="ECO:0000313" key="8">
    <source>
        <dbReference type="EMBL" id="PMC10690.1"/>
    </source>
</evidence>
<dbReference type="Proteomes" id="UP000235661">
    <property type="component" value="Unassembled WGS sequence"/>
</dbReference>